<reference evidence="1" key="1">
    <citation type="journal article" date="2006" name="Nature">
        <title>Deciphering the evolution and metabolism of an anammox bacterium from a community genome.</title>
        <authorList>
            <person name="Strous M."/>
            <person name="Pelletier E."/>
            <person name="Mangenot S."/>
            <person name="Rattei T."/>
            <person name="Lehner A."/>
            <person name="Taylor M.W."/>
            <person name="Horn M."/>
            <person name="Daims H."/>
            <person name="Bartol-Mavel D."/>
            <person name="Wincker P."/>
            <person name="Barbe V."/>
            <person name="Fonknechten N."/>
            <person name="Vallenet D."/>
            <person name="Segurens B."/>
            <person name="Schenowitz-Truong C."/>
            <person name="Medigue C."/>
            <person name="Collingro A."/>
            <person name="Snel B."/>
            <person name="Dutilh B.E."/>
            <person name="OpDenCamp H.J.M."/>
            <person name="vanDerDrift C."/>
            <person name="Cirpus I."/>
            <person name="vanDePas-Schoonen K.T."/>
            <person name="Harhangi H.R."/>
            <person name="vanNiftrik L."/>
            <person name="Schmid M."/>
            <person name="Keltjens J."/>
            <person name="vanDeVossenberg J."/>
            <person name="Kartal B."/>
            <person name="Meier H."/>
            <person name="Frishman D."/>
            <person name="Huynen M.A."/>
            <person name="Mewes H."/>
            <person name="Weissenbach J."/>
            <person name="Jetten M.S.M."/>
            <person name="Wagner M."/>
            <person name="LePaslier D."/>
        </authorList>
    </citation>
    <scope>NUCLEOTIDE SEQUENCE</scope>
</reference>
<sequence length="59" mass="6827">MKNLQRCYCIVLLIFCNTLVFCKNSIKLRISGFIEQGGILVLKHTPKSPLFRRDFLSPL</sequence>
<reference evidence="2 3" key="3">
    <citation type="submission" date="2020-02" db="EMBL/GenBank/DDBJ databases">
        <title>Newly sequenced genome of strain CSTR1 showed variability in Candidatus Kuenenia stuttgartiensis genomes.</title>
        <authorList>
            <person name="Ding C."/>
            <person name="Adrian L."/>
        </authorList>
    </citation>
    <scope>NUCLEOTIDE SEQUENCE [LARGE SCALE GENOMIC DNA]</scope>
    <source>
        <strain evidence="2 3">CSTR1</strain>
    </source>
</reference>
<protein>
    <submittedName>
        <fullName evidence="1">Uncharacterized protein</fullName>
    </submittedName>
</protein>
<dbReference type="EMBL" id="CT573071">
    <property type="protein sequence ID" value="CAJ75072.1"/>
    <property type="molecule type" value="Genomic_DNA"/>
</dbReference>
<proteinExistence type="predicted"/>
<reference evidence="1" key="2">
    <citation type="submission" date="2006-01" db="EMBL/GenBank/DDBJ databases">
        <authorList>
            <person name="Genoscope"/>
        </authorList>
    </citation>
    <scope>NUCLEOTIDE SEQUENCE</scope>
</reference>
<name>Q1Q4X6_KUEST</name>
<dbReference type="Proteomes" id="UP000501926">
    <property type="component" value="Chromosome"/>
</dbReference>
<evidence type="ECO:0000313" key="3">
    <source>
        <dbReference type="Proteomes" id="UP000501926"/>
    </source>
</evidence>
<dbReference type="AlphaFoldDB" id="Q1Q4X6"/>
<dbReference type="EMBL" id="CP049055">
    <property type="protein sequence ID" value="QII12530.1"/>
    <property type="molecule type" value="Genomic_DNA"/>
</dbReference>
<accession>Q1Q4X6</accession>
<evidence type="ECO:0000313" key="1">
    <source>
        <dbReference type="EMBL" id="CAJ75072.1"/>
    </source>
</evidence>
<evidence type="ECO:0000313" key="2">
    <source>
        <dbReference type="EMBL" id="QII12530.1"/>
    </source>
</evidence>
<organism evidence="1">
    <name type="scientific">Kuenenia stuttgartiensis</name>
    <dbReference type="NCBI Taxonomy" id="174633"/>
    <lineage>
        <taxon>Bacteria</taxon>
        <taxon>Pseudomonadati</taxon>
        <taxon>Planctomycetota</taxon>
        <taxon>Candidatus Brocadiia</taxon>
        <taxon>Candidatus Brocadiales</taxon>
        <taxon>Candidatus Brocadiaceae</taxon>
        <taxon>Candidatus Kuenenia</taxon>
    </lineage>
</organism>
<gene>
    <name evidence="2" type="ORF">KsCSTR_31510</name>
    <name evidence="1" type="ORF">kuste4310</name>
</gene>